<reference evidence="1" key="1">
    <citation type="journal article" date="2023" name="G3 (Bethesda)">
        <title>A reference genome for the long-term kleptoplast-retaining sea slug Elysia crispata morphotype clarki.</title>
        <authorList>
            <person name="Eastman K.E."/>
            <person name="Pendleton A.L."/>
            <person name="Shaikh M.A."/>
            <person name="Suttiyut T."/>
            <person name="Ogas R."/>
            <person name="Tomko P."/>
            <person name="Gavelis G."/>
            <person name="Widhalm J.R."/>
            <person name="Wisecaver J.H."/>
        </authorList>
    </citation>
    <scope>NUCLEOTIDE SEQUENCE</scope>
    <source>
        <strain evidence="1">ECLA1</strain>
    </source>
</reference>
<gene>
    <name evidence="1" type="ORF">RRG08_025604</name>
</gene>
<name>A0AAE1CXS9_9GAST</name>
<evidence type="ECO:0000313" key="1">
    <source>
        <dbReference type="EMBL" id="KAK3742658.1"/>
    </source>
</evidence>
<sequence length="97" mass="10678">MKPISGRRPTKVLRLSWSRGSLDNLRPQRLPCSSQLPRDISTTGTACLQTALSVSDSMASLSEALANQRFPAWSGRHCESPIPFFLGTMIFNNMAVL</sequence>
<accession>A0AAE1CXS9</accession>
<dbReference type="EMBL" id="JAWDGP010006345">
    <property type="protein sequence ID" value="KAK3742658.1"/>
    <property type="molecule type" value="Genomic_DNA"/>
</dbReference>
<evidence type="ECO:0000313" key="2">
    <source>
        <dbReference type="Proteomes" id="UP001283361"/>
    </source>
</evidence>
<comment type="caution">
    <text evidence="1">The sequence shown here is derived from an EMBL/GenBank/DDBJ whole genome shotgun (WGS) entry which is preliminary data.</text>
</comment>
<dbReference type="AlphaFoldDB" id="A0AAE1CXS9"/>
<organism evidence="1 2">
    <name type="scientific">Elysia crispata</name>
    <name type="common">lettuce slug</name>
    <dbReference type="NCBI Taxonomy" id="231223"/>
    <lineage>
        <taxon>Eukaryota</taxon>
        <taxon>Metazoa</taxon>
        <taxon>Spiralia</taxon>
        <taxon>Lophotrochozoa</taxon>
        <taxon>Mollusca</taxon>
        <taxon>Gastropoda</taxon>
        <taxon>Heterobranchia</taxon>
        <taxon>Euthyneura</taxon>
        <taxon>Panpulmonata</taxon>
        <taxon>Sacoglossa</taxon>
        <taxon>Placobranchoidea</taxon>
        <taxon>Plakobranchidae</taxon>
        <taxon>Elysia</taxon>
    </lineage>
</organism>
<proteinExistence type="predicted"/>
<keyword evidence="2" id="KW-1185">Reference proteome</keyword>
<protein>
    <submittedName>
        <fullName evidence="1">Uncharacterized protein</fullName>
    </submittedName>
</protein>
<dbReference type="Proteomes" id="UP001283361">
    <property type="component" value="Unassembled WGS sequence"/>
</dbReference>